<name>A0A1H3DMC5_THIRO</name>
<organism evidence="2 3">
    <name type="scientific">Thiocapsa roseopersicina</name>
    <dbReference type="NCBI Taxonomy" id="1058"/>
    <lineage>
        <taxon>Bacteria</taxon>
        <taxon>Pseudomonadati</taxon>
        <taxon>Pseudomonadota</taxon>
        <taxon>Gammaproteobacteria</taxon>
        <taxon>Chromatiales</taxon>
        <taxon>Chromatiaceae</taxon>
        <taxon>Thiocapsa</taxon>
    </lineage>
</organism>
<dbReference type="Gene3D" id="3.40.50.300">
    <property type="entry name" value="P-loop containing nucleotide triphosphate hydrolases"/>
    <property type="match status" value="2"/>
</dbReference>
<dbReference type="PANTHER" id="PTHR43581:SF2">
    <property type="entry name" value="EXCINUCLEASE ATPASE SUBUNIT"/>
    <property type="match status" value="1"/>
</dbReference>
<dbReference type="EMBL" id="FNNZ01000053">
    <property type="protein sequence ID" value="SDX67566.1"/>
    <property type="molecule type" value="Genomic_DNA"/>
</dbReference>
<dbReference type="RefSeq" id="WP_093038533.1">
    <property type="nucleotide sequence ID" value="NZ_FNNZ01000053.1"/>
</dbReference>
<dbReference type="Pfam" id="PF13304">
    <property type="entry name" value="AAA_21"/>
    <property type="match status" value="1"/>
</dbReference>
<dbReference type="GO" id="GO:0016887">
    <property type="term" value="F:ATP hydrolysis activity"/>
    <property type="evidence" value="ECO:0007669"/>
    <property type="project" value="InterPro"/>
</dbReference>
<proteinExistence type="predicted"/>
<reference evidence="3" key="1">
    <citation type="submission" date="2016-10" db="EMBL/GenBank/DDBJ databases">
        <authorList>
            <person name="Varghese N."/>
            <person name="Submissions S."/>
        </authorList>
    </citation>
    <scope>NUCLEOTIDE SEQUENCE [LARGE SCALE GENOMIC DNA]</scope>
    <source>
        <strain evidence="3">DSM 217</strain>
    </source>
</reference>
<protein>
    <submittedName>
        <fullName evidence="2">AAA ATPase domain-containing protein</fullName>
    </submittedName>
</protein>
<evidence type="ECO:0000313" key="2">
    <source>
        <dbReference type="EMBL" id="SDX67566.1"/>
    </source>
</evidence>
<dbReference type="GO" id="GO:0005524">
    <property type="term" value="F:ATP binding"/>
    <property type="evidence" value="ECO:0007669"/>
    <property type="project" value="InterPro"/>
</dbReference>
<dbReference type="PANTHER" id="PTHR43581">
    <property type="entry name" value="ATP/GTP PHOSPHATASE"/>
    <property type="match status" value="1"/>
</dbReference>
<dbReference type="AlphaFoldDB" id="A0A1H3DMC5"/>
<dbReference type="InterPro" id="IPR027417">
    <property type="entry name" value="P-loop_NTPase"/>
</dbReference>
<dbReference type="Proteomes" id="UP000198816">
    <property type="component" value="Unassembled WGS sequence"/>
</dbReference>
<dbReference type="InterPro" id="IPR051396">
    <property type="entry name" value="Bact_Antivir_Def_Nuclease"/>
</dbReference>
<accession>A0A1H3DMC5</accession>
<dbReference type="STRING" id="1058.SAMN05421783_1538"/>
<feature type="domain" description="ATPase AAA-type core" evidence="1">
    <location>
        <begin position="28"/>
        <end position="294"/>
    </location>
</feature>
<gene>
    <name evidence="2" type="ORF">SAMN05421783_1538</name>
</gene>
<keyword evidence="3" id="KW-1185">Reference proteome</keyword>
<sequence>MSDVKISTIKFTNFKALSNYSVSLSETNILVGPNNAGKSTIVSAFRILDVALRKAKRLKAERVRLPNGNTGFGHSVPEQQISVSLENVATDYNGEDSKIEFRLTNRNRLFLFFPNDGGCILHWENEGSTVNSPGKFRNAFPVNIQVVPVLGPLEHQEAYVNKNTVINSLNTHRACRHFRNYWYYFDDGWNEFSEMISTTWPGMVIRKPELDIPNRKLSMFVSEERIDREVYWAGFGFQIWCQLLTHLSRSNEASIIIIDEPEIYLHPDVQRQLLSILRGVDADVLLATHSVEIMGEADPSEILLVNKGNRSAKRLKDVEGVQVALEALGSTQNVTLTHLARTKKILFVEGMSDYKSVRRFAKNLGFHDLASGNDLTAFESGGFSSWERIRSFAWGVKNTIDAKMKLFAVYDRDYYCQEEIDLILDGLKAELSHAHIHQRKEMENYFLVIPVLERVLAKQLESRKRRSGEEVDLKNGIADHLIEITEGLKVESQSQYIAKRISHHQGKGLDTGTISRQAIETFESQWSDLNRRMEVVPGKTTLRLLRAAIQEEYKVNLTDVQIIDEFKPEEIAGDLRKLIEQLEAFRVGQP</sequence>
<dbReference type="InterPro" id="IPR003959">
    <property type="entry name" value="ATPase_AAA_core"/>
</dbReference>
<evidence type="ECO:0000259" key="1">
    <source>
        <dbReference type="Pfam" id="PF13304"/>
    </source>
</evidence>
<dbReference type="OrthoDB" id="3322489at2"/>
<dbReference type="SUPFAM" id="SSF52540">
    <property type="entry name" value="P-loop containing nucleoside triphosphate hydrolases"/>
    <property type="match status" value="1"/>
</dbReference>
<evidence type="ECO:0000313" key="3">
    <source>
        <dbReference type="Proteomes" id="UP000198816"/>
    </source>
</evidence>